<dbReference type="PANTHER" id="PTHR11097:SF14">
    <property type="entry name" value="EXOSOME COMPLEX COMPONENT RRP45"/>
    <property type="match status" value="1"/>
</dbReference>
<organism evidence="13 14">
    <name type="scientific">Furculomyces boomerangus</name>
    <dbReference type="NCBI Taxonomy" id="61424"/>
    <lineage>
        <taxon>Eukaryota</taxon>
        <taxon>Fungi</taxon>
        <taxon>Fungi incertae sedis</taxon>
        <taxon>Zoopagomycota</taxon>
        <taxon>Kickxellomycotina</taxon>
        <taxon>Harpellomycetes</taxon>
        <taxon>Harpellales</taxon>
        <taxon>Harpellaceae</taxon>
        <taxon>Furculomyces</taxon>
    </lineage>
</organism>
<evidence type="ECO:0000256" key="7">
    <source>
        <dbReference type="ARBA" id="ARBA00022835"/>
    </source>
</evidence>
<reference evidence="13 14" key="1">
    <citation type="journal article" date="2018" name="MBio">
        <title>Comparative Genomics Reveals the Core Gene Toolbox for the Fungus-Insect Symbiosis.</title>
        <authorList>
            <person name="Wang Y."/>
            <person name="Stata M."/>
            <person name="Wang W."/>
            <person name="Stajich J.E."/>
            <person name="White M.M."/>
            <person name="Moncalvo J.M."/>
        </authorList>
    </citation>
    <scope>NUCLEOTIDE SEQUENCE [LARGE SCALE GENOMIC DNA]</scope>
    <source>
        <strain evidence="13 14">AUS-77-4</strain>
    </source>
</reference>
<dbReference type="AlphaFoldDB" id="A0A2T9YJN4"/>
<dbReference type="GO" id="GO:0034476">
    <property type="term" value="P:U5 snRNA 3'-end processing"/>
    <property type="evidence" value="ECO:0007669"/>
    <property type="project" value="TreeGrafter"/>
</dbReference>
<evidence type="ECO:0000313" key="13">
    <source>
        <dbReference type="EMBL" id="PVU92541.1"/>
    </source>
</evidence>
<feature type="domain" description="Exoribonuclease phosphorolytic" evidence="12">
    <location>
        <begin position="186"/>
        <end position="253"/>
    </location>
</feature>
<evidence type="ECO:0000256" key="2">
    <source>
        <dbReference type="ARBA" id="ARBA00004604"/>
    </source>
</evidence>
<dbReference type="Pfam" id="PF03725">
    <property type="entry name" value="RNase_PH_C"/>
    <property type="match status" value="1"/>
</dbReference>
<evidence type="ECO:0000256" key="9">
    <source>
        <dbReference type="ARBA" id="ARBA00023242"/>
    </source>
</evidence>
<dbReference type="SUPFAM" id="SSF55666">
    <property type="entry name" value="Ribonuclease PH domain 2-like"/>
    <property type="match status" value="1"/>
</dbReference>
<dbReference type="GO" id="GO:0005730">
    <property type="term" value="C:nucleolus"/>
    <property type="evidence" value="ECO:0007669"/>
    <property type="project" value="UniProtKB-SubCell"/>
</dbReference>
<evidence type="ECO:0000259" key="11">
    <source>
        <dbReference type="Pfam" id="PF01138"/>
    </source>
</evidence>
<dbReference type="InterPro" id="IPR001247">
    <property type="entry name" value="ExoRNase_PH_dom1"/>
</dbReference>
<dbReference type="GO" id="GO:0000467">
    <property type="term" value="P:exonucleolytic trimming to generate mature 3'-end of 5.8S rRNA from tricistronic rRNA transcript (SSU-rRNA, 5.8S rRNA, LSU-rRNA)"/>
    <property type="evidence" value="ECO:0007669"/>
    <property type="project" value="TreeGrafter"/>
</dbReference>
<keyword evidence="6" id="KW-0698">rRNA processing</keyword>
<dbReference type="InterPro" id="IPR033100">
    <property type="entry name" value="Rrp45"/>
</dbReference>
<dbReference type="GO" id="GO:0000177">
    <property type="term" value="C:cytoplasmic exosome (RNase complex)"/>
    <property type="evidence" value="ECO:0007669"/>
    <property type="project" value="TreeGrafter"/>
</dbReference>
<dbReference type="Proteomes" id="UP000245699">
    <property type="component" value="Unassembled WGS sequence"/>
</dbReference>
<keyword evidence="14" id="KW-1185">Reference proteome</keyword>
<proteinExistence type="inferred from homology"/>
<evidence type="ECO:0000259" key="12">
    <source>
        <dbReference type="Pfam" id="PF03725"/>
    </source>
</evidence>
<dbReference type="SUPFAM" id="SSF54211">
    <property type="entry name" value="Ribosomal protein S5 domain 2-like"/>
    <property type="match status" value="1"/>
</dbReference>
<gene>
    <name evidence="13" type="ORF">BB559_003677</name>
</gene>
<dbReference type="CDD" id="cd11368">
    <property type="entry name" value="RNase_PH_RRP45"/>
    <property type="match status" value="1"/>
</dbReference>
<dbReference type="PANTHER" id="PTHR11097">
    <property type="entry name" value="EXOSOME COMPLEX EXONUCLEASE RIBOSOMAL RNA PROCESSING PROTEIN"/>
    <property type="match status" value="1"/>
</dbReference>
<evidence type="ECO:0000256" key="6">
    <source>
        <dbReference type="ARBA" id="ARBA00022552"/>
    </source>
</evidence>
<feature type="domain" description="Exoribonuclease phosphorolytic" evidence="11">
    <location>
        <begin position="29"/>
        <end position="160"/>
    </location>
</feature>
<evidence type="ECO:0000256" key="1">
    <source>
        <dbReference type="ARBA" id="ARBA00004496"/>
    </source>
</evidence>
<keyword evidence="7" id="KW-0271">Exosome</keyword>
<dbReference type="InterPro" id="IPR036345">
    <property type="entry name" value="ExoRNase_PH_dom2_sf"/>
</dbReference>
<dbReference type="STRING" id="61424.A0A2T9YJN4"/>
<comment type="similarity">
    <text evidence="3">Belongs to the RNase PH family.</text>
</comment>
<name>A0A2T9YJN4_9FUNG</name>
<dbReference type="InterPro" id="IPR027408">
    <property type="entry name" value="PNPase/RNase_PH_dom_sf"/>
</dbReference>
<evidence type="ECO:0000256" key="10">
    <source>
        <dbReference type="ARBA" id="ARBA00077933"/>
    </source>
</evidence>
<dbReference type="InterPro" id="IPR050590">
    <property type="entry name" value="Exosome_comp_Rrp42_subfam"/>
</dbReference>
<dbReference type="GO" id="GO:0034475">
    <property type="term" value="P:U4 snRNA 3'-end processing"/>
    <property type="evidence" value="ECO:0007669"/>
    <property type="project" value="TreeGrafter"/>
</dbReference>
<dbReference type="GO" id="GO:0035925">
    <property type="term" value="F:mRNA 3'-UTR AU-rich region binding"/>
    <property type="evidence" value="ECO:0007669"/>
    <property type="project" value="TreeGrafter"/>
</dbReference>
<dbReference type="Pfam" id="PF01138">
    <property type="entry name" value="RNase_PH"/>
    <property type="match status" value="1"/>
</dbReference>
<dbReference type="GO" id="GO:0071038">
    <property type="term" value="P:TRAMP-dependent tRNA surveillance pathway"/>
    <property type="evidence" value="ECO:0007669"/>
    <property type="project" value="TreeGrafter"/>
</dbReference>
<dbReference type="GO" id="GO:0016075">
    <property type="term" value="P:rRNA catabolic process"/>
    <property type="evidence" value="ECO:0007669"/>
    <property type="project" value="TreeGrafter"/>
</dbReference>
<dbReference type="EMBL" id="MBFT01000358">
    <property type="protein sequence ID" value="PVU92541.1"/>
    <property type="molecule type" value="Genomic_DNA"/>
</dbReference>
<dbReference type="GO" id="GO:0071028">
    <property type="term" value="P:nuclear mRNA surveillance"/>
    <property type="evidence" value="ECO:0007669"/>
    <property type="project" value="TreeGrafter"/>
</dbReference>
<comment type="subcellular location">
    <subcellularLocation>
        <location evidence="1">Cytoplasm</location>
    </subcellularLocation>
    <subcellularLocation>
        <location evidence="2">Nucleus</location>
        <location evidence="2">Nucleolus</location>
    </subcellularLocation>
</comment>
<comment type="caution">
    <text evidence="13">The sequence shown here is derived from an EMBL/GenBank/DDBJ whole genome shotgun (WGS) entry which is preliminary data.</text>
</comment>
<dbReference type="OrthoDB" id="10264038at2759"/>
<dbReference type="InterPro" id="IPR015847">
    <property type="entry name" value="ExoRNase_PH_dom2"/>
</dbReference>
<evidence type="ECO:0000313" key="14">
    <source>
        <dbReference type="Proteomes" id="UP000245699"/>
    </source>
</evidence>
<evidence type="ECO:0000256" key="5">
    <source>
        <dbReference type="ARBA" id="ARBA00022490"/>
    </source>
</evidence>
<keyword evidence="5" id="KW-0963">Cytoplasm</keyword>
<dbReference type="GO" id="GO:0000176">
    <property type="term" value="C:nuclear exosome (RNase complex)"/>
    <property type="evidence" value="ECO:0007669"/>
    <property type="project" value="UniProtKB-ARBA"/>
</dbReference>
<dbReference type="GO" id="GO:0034473">
    <property type="term" value="P:U1 snRNA 3'-end processing"/>
    <property type="evidence" value="ECO:0007669"/>
    <property type="project" value="TreeGrafter"/>
</dbReference>
<keyword evidence="9" id="KW-0539">Nucleus</keyword>
<dbReference type="InterPro" id="IPR020568">
    <property type="entry name" value="Ribosomal_Su5_D2-typ_SF"/>
</dbReference>
<evidence type="ECO:0000256" key="3">
    <source>
        <dbReference type="ARBA" id="ARBA00006678"/>
    </source>
</evidence>
<evidence type="ECO:0000256" key="4">
    <source>
        <dbReference type="ARBA" id="ARBA00019572"/>
    </source>
</evidence>
<sequence>MELNTNNKKFVIESLEKGYRTDGRGIYDYRNLIIECGPSFGNVQVQLGKTRVQAIVSCEIVRPFPDRSTEGFVNFNSEISGMSSLEFEATRFTDLEVYISTLLEKIIKTSRAIDTEALCIIVGEQVWSVRCDLHFLDFDGNFIDAAVIAAITSLKHFKRPEVTKDGEEVVVHSLTERAPVPLSIYHTPICVTFSYFEDGKCFVLDPNLLEEKFQAGSISIAVNSNGELCCINKAGGVALDSETIILCTMVASEKVMEINKIIKNALI</sequence>
<dbReference type="GO" id="GO:0071035">
    <property type="term" value="P:nuclear polyadenylation-dependent rRNA catabolic process"/>
    <property type="evidence" value="ECO:0007669"/>
    <property type="project" value="TreeGrafter"/>
</dbReference>
<evidence type="ECO:0000256" key="8">
    <source>
        <dbReference type="ARBA" id="ARBA00022884"/>
    </source>
</evidence>
<accession>A0A2T9YJN4</accession>
<protein>
    <recommendedName>
        <fullName evidence="4">Exosome complex component RRP45</fullName>
    </recommendedName>
    <alternativeName>
        <fullName evidence="10">Ribosomal RNA-processing protein 45</fullName>
    </alternativeName>
</protein>
<dbReference type="Gene3D" id="3.30.230.70">
    <property type="entry name" value="GHMP Kinase, N-terminal domain"/>
    <property type="match status" value="1"/>
</dbReference>
<keyword evidence="8" id="KW-0694">RNA-binding</keyword>
<dbReference type="FunFam" id="3.30.230.70:FF:000005">
    <property type="entry name" value="Exosome complex component RRP45"/>
    <property type="match status" value="1"/>
</dbReference>